<sequence length="163" mass="17971">MERRGLTLDGAYDGITFYMQPDWSALKSLDVWAIAAQQIFYTLGISLGNLETISSYCHFNNNCQRDALFIAIANCASSVFAGFAIFSIIGHMAFILEVPVSDVITSGPGLTFIAYPQALAQMPLAPLWSVLFFITLFTLGLDSQFVMAETLVTAICDEFPKFR</sequence>
<keyword evidence="8 15" id="KW-0915">Sodium</keyword>
<evidence type="ECO:0000256" key="1">
    <source>
        <dbReference type="ARBA" id="ARBA00004141"/>
    </source>
</evidence>
<keyword evidence="15" id="KW-0479">Metal-binding</keyword>
<feature type="binding site" evidence="15">
    <location>
        <position position="74"/>
    </location>
    <ligand>
        <name>Na(+)</name>
        <dbReference type="ChEBI" id="CHEBI:29101"/>
        <label>1</label>
    </ligand>
</feature>
<evidence type="ECO:0000256" key="8">
    <source>
        <dbReference type="ARBA" id="ARBA00023053"/>
    </source>
</evidence>
<dbReference type="Pfam" id="PF00209">
    <property type="entry name" value="SNF"/>
    <property type="match status" value="1"/>
</dbReference>
<evidence type="ECO:0000256" key="5">
    <source>
        <dbReference type="ARBA" id="ARBA00022847"/>
    </source>
</evidence>
<dbReference type="GO" id="GO:0046872">
    <property type="term" value="F:metal ion binding"/>
    <property type="evidence" value="ECO:0007669"/>
    <property type="project" value="UniProtKB-KW"/>
</dbReference>
<dbReference type="InterPro" id="IPR000175">
    <property type="entry name" value="Na/ntran_symport"/>
</dbReference>
<dbReference type="PANTHER" id="PTHR11616">
    <property type="entry name" value="SODIUM/CHLORIDE DEPENDENT TRANSPORTER"/>
    <property type="match status" value="1"/>
</dbReference>
<comment type="function">
    <text evidence="13">Unusual broad substrate spectrum amino acid:sodium cotransporter that promotes absorption of the D isomers of essential amino acids. Neutral amino acids are the preferred substrates, especially methionine and phenylalanine.</text>
</comment>
<keyword evidence="7" id="KW-1133">Transmembrane helix</keyword>
<evidence type="ECO:0000256" key="13">
    <source>
        <dbReference type="ARBA" id="ARBA00037785"/>
    </source>
</evidence>
<name>A0A7R8WG75_9CRUS</name>
<keyword evidence="9" id="KW-0406">Ion transport</keyword>
<evidence type="ECO:0000256" key="9">
    <source>
        <dbReference type="ARBA" id="ARBA00023065"/>
    </source>
</evidence>
<keyword evidence="6" id="KW-0029">Amino-acid transport</keyword>
<dbReference type="GO" id="GO:0005886">
    <property type="term" value="C:plasma membrane"/>
    <property type="evidence" value="ECO:0007669"/>
    <property type="project" value="TreeGrafter"/>
</dbReference>
<comment type="similarity">
    <text evidence="2">Belongs to the sodium:neurotransmitter symporter (SNF) (TC 2.A.22) family.</text>
</comment>
<evidence type="ECO:0000256" key="3">
    <source>
        <dbReference type="ARBA" id="ARBA00022448"/>
    </source>
</evidence>
<evidence type="ECO:0000256" key="12">
    <source>
        <dbReference type="ARBA" id="ARBA00023201"/>
    </source>
</evidence>
<evidence type="ECO:0000256" key="4">
    <source>
        <dbReference type="ARBA" id="ARBA00022692"/>
    </source>
</evidence>
<keyword evidence="12" id="KW-0739">Sodium transport</keyword>
<proteinExistence type="inferred from homology"/>
<dbReference type="OrthoDB" id="6581954at2759"/>
<keyword evidence="4" id="KW-0812">Transmembrane</keyword>
<keyword evidence="3" id="KW-0813">Transport</keyword>
<feature type="binding site" evidence="15">
    <location>
        <position position="142"/>
    </location>
    <ligand>
        <name>Na(+)</name>
        <dbReference type="ChEBI" id="CHEBI:29101"/>
        <label>1</label>
    </ligand>
</feature>
<dbReference type="EMBL" id="OB663160">
    <property type="protein sequence ID" value="CAD7231056.1"/>
    <property type="molecule type" value="Genomic_DNA"/>
</dbReference>
<dbReference type="PROSITE" id="PS50267">
    <property type="entry name" value="NA_NEUROTRAN_SYMP_3"/>
    <property type="match status" value="1"/>
</dbReference>
<evidence type="ECO:0000256" key="14">
    <source>
        <dbReference type="ARBA" id="ARBA00040215"/>
    </source>
</evidence>
<evidence type="ECO:0000256" key="10">
    <source>
        <dbReference type="ARBA" id="ARBA00023136"/>
    </source>
</evidence>
<keyword evidence="10" id="KW-0472">Membrane</keyword>
<keyword evidence="5" id="KW-0769">Symport</keyword>
<comment type="subcellular location">
    <subcellularLocation>
        <location evidence="1">Membrane</location>
        <topology evidence="1">Multi-pass membrane protein</topology>
    </subcellularLocation>
</comment>
<dbReference type="GO" id="GO:0005283">
    <property type="term" value="F:amino acid:sodium symporter activity"/>
    <property type="evidence" value="ECO:0007669"/>
    <property type="project" value="TreeGrafter"/>
</dbReference>
<dbReference type="GO" id="GO:0089718">
    <property type="term" value="P:amino acid import across plasma membrane"/>
    <property type="evidence" value="ECO:0007669"/>
    <property type="project" value="TreeGrafter"/>
</dbReference>
<evidence type="ECO:0000256" key="7">
    <source>
        <dbReference type="ARBA" id="ARBA00022989"/>
    </source>
</evidence>
<protein>
    <recommendedName>
        <fullName evidence="14">Sodium-dependent nutrient amino acid transporter 1</fullName>
    </recommendedName>
</protein>
<dbReference type="InterPro" id="IPR037272">
    <property type="entry name" value="SNS_sf"/>
</dbReference>
<dbReference type="PRINTS" id="PR00176">
    <property type="entry name" value="NANEUSMPORT"/>
</dbReference>
<keyword evidence="11" id="KW-0325">Glycoprotein</keyword>
<evidence type="ECO:0000256" key="11">
    <source>
        <dbReference type="ARBA" id="ARBA00023180"/>
    </source>
</evidence>
<dbReference type="PANTHER" id="PTHR11616:SF321">
    <property type="entry name" value="SODIUM-DEPENDENT NUTRIENT AMINO ACID TRANSPORTER 1-RELATED"/>
    <property type="match status" value="1"/>
</dbReference>
<feature type="binding site" evidence="15">
    <location>
        <position position="139"/>
    </location>
    <ligand>
        <name>Na(+)</name>
        <dbReference type="ChEBI" id="CHEBI:29101"/>
        <label>1</label>
    </ligand>
</feature>
<evidence type="ECO:0000256" key="15">
    <source>
        <dbReference type="PIRSR" id="PIRSR600175-1"/>
    </source>
</evidence>
<organism evidence="16">
    <name type="scientific">Cyprideis torosa</name>
    <dbReference type="NCBI Taxonomy" id="163714"/>
    <lineage>
        <taxon>Eukaryota</taxon>
        <taxon>Metazoa</taxon>
        <taxon>Ecdysozoa</taxon>
        <taxon>Arthropoda</taxon>
        <taxon>Crustacea</taxon>
        <taxon>Oligostraca</taxon>
        <taxon>Ostracoda</taxon>
        <taxon>Podocopa</taxon>
        <taxon>Podocopida</taxon>
        <taxon>Cytherocopina</taxon>
        <taxon>Cytheroidea</taxon>
        <taxon>Cytherideidae</taxon>
        <taxon>Cyprideis</taxon>
    </lineage>
</organism>
<evidence type="ECO:0000313" key="16">
    <source>
        <dbReference type="EMBL" id="CAD7231056.1"/>
    </source>
</evidence>
<gene>
    <name evidence="16" type="ORF">CTOB1V02_LOCUS8910</name>
</gene>
<evidence type="ECO:0000256" key="2">
    <source>
        <dbReference type="ARBA" id="ARBA00006459"/>
    </source>
</evidence>
<evidence type="ECO:0000256" key="6">
    <source>
        <dbReference type="ARBA" id="ARBA00022970"/>
    </source>
</evidence>
<accession>A0A7R8WG75</accession>
<feature type="binding site" evidence="15">
    <location>
        <position position="143"/>
    </location>
    <ligand>
        <name>Na(+)</name>
        <dbReference type="ChEBI" id="CHEBI:29101"/>
        <label>1</label>
    </ligand>
</feature>
<dbReference type="SUPFAM" id="SSF161070">
    <property type="entry name" value="SNF-like"/>
    <property type="match status" value="1"/>
</dbReference>
<reference evidence="16" key="1">
    <citation type="submission" date="2020-11" db="EMBL/GenBank/DDBJ databases">
        <authorList>
            <person name="Tran Van P."/>
        </authorList>
    </citation>
    <scope>NUCLEOTIDE SEQUENCE</scope>
</reference>
<dbReference type="AlphaFoldDB" id="A0A7R8WG75"/>